<dbReference type="RefSeq" id="WP_093558677.1">
    <property type="nucleotide sequence ID" value="NZ_FPBO01000033.1"/>
</dbReference>
<evidence type="ECO:0000313" key="4">
    <source>
        <dbReference type="Proteomes" id="UP000199391"/>
    </source>
</evidence>
<dbReference type="EMBL" id="FPBO01000033">
    <property type="protein sequence ID" value="SFV11164.1"/>
    <property type="molecule type" value="Genomic_DNA"/>
</dbReference>
<feature type="chain" id="PRO_5011550715" evidence="1">
    <location>
        <begin position="27"/>
        <end position="198"/>
    </location>
</feature>
<accession>A0A1I7LNB3</accession>
<dbReference type="AlphaFoldDB" id="A0A1I7LNB3"/>
<feature type="domain" description="Ice-binding protein C-terminal" evidence="2">
    <location>
        <begin position="172"/>
        <end position="195"/>
    </location>
</feature>
<organism evidence="3 4">
    <name type="scientific">Pseudoduganella namucuonensis</name>
    <dbReference type="NCBI Taxonomy" id="1035707"/>
    <lineage>
        <taxon>Bacteria</taxon>
        <taxon>Pseudomonadati</taxon>
        <taxon>Pseudomonadota</taxon>
        <taxon>Betaproteobacteria</taxon>
        <taxon>Burkholderiales</taxon>
        <taxon>Oxalobacteraceae</taxon>
        <taxon>Telluria group</taxon>
        <taxon>Pseudoduganella</taxon>
    </lineage>
</organism>
<feature type="signal peptide" evidence="1">
    <location>
        <begin position="1"/>
        <end position="26"/>
    </location>
</feature>
<dbReference type="Pfam" id="PF07589">
    <property type="entry name" value="PEP-CTERM"/>
    <property type="match status" value="1"/>
</dbReference>
<gene>
    <name evidence="3" type="ORF">SAMN05216552_103348</name>
</gene>
<reference evidence="4" key="1">
    <citation type="submission" date="2016-10" db="EMBL/GenBank/DDBJ databases">
        <authorList>
            <person name="Varghese N."/>
            <person name="Submissions S."/>
        </authorList>
    </citation>
    <scope>NUCLEOTIDE SEQUENCE [LARGE SCALE GENOMIC DNA]</scope>
    <source>
        <strain evidence="4">CGMCC 1.11014</strain>
    </source>
</reference>
<dbReference type="STRING" id="1035707.SAMN05216552_103348"/>
<keyword evidence="4" id="KW-1185">Reference proteome</keyword>
<dbReference type="NCBIfam" id="NF038129">
    <property type="entry name" value="PEP_NF038129"/>
    <property type="match status" value="1"/>
</dbReference>
<dbReference type="NCBIfam" id="TIGR02595">
    <property type="entry name" value="PEP_CTERM"/>
    <property type="match status" value="1"/>
</dbReference>
<dbReference type="InterPro" id="IPR013424">
    <property type="entry name" value="Ice-binding_C"/>
</dbReference>
<sequence>MNHLKDLLARLMLAVFLMSGAGAASAGPLYSVSIDTSTLGSGPAYLGLYFLGLANAAPATATVSNLAGALAGAPSVTGTVGGSLPGALVFGNANGGGELVQGITLGGVFSFNLSFTLGAGDAGTTFGWALFNDTSYLGADGDLGTMSLQPGAAPDEMFLLSNASSLSDVQVVPEPSTLSLMLLAGLVMAVGARRRRNP</sequence>
<keyword evidence="1" id="KW-0732">Signal</keyword>
<evidence type="ECO:0000313" key="3">
    <source>
        <dbReference type="EMBL" id="SFV11164.1"/>
    </source>
</evidence>
<dbReference type="Proteomes" id="UP000199391">
    <property type="component" value="Unassembled WGS sequence"/>
</dbReference>
<evidence type="ECO:0000256" key="1">
    <source>
        <dbReference type="SAM" id="SignalP"/>
    </source>
</evidence>
<name>A0A1I7LNB3_9BURK</name>
<evidence type="ECO:0000259" key="2">
    <source>
        <dbReference type="Pfam" id="PF07589"/>
    </source>
</evidence>
<dbReference type="OrthoDB" id="8702817at2"/>
<protein>
    <submittedName>
        <fullName evidence="3">PEP-CTERM protein-sorting domain-containing protein/MYXO-CTERM domain-containing protein</fullName>
    </submittedName>
</protein>
<proteinExistence type="predicted"/>